<dbReference type="EMBL" id="AUZJ01000071">
    <property type="protein sequence ID" value="ERF59410.1"/>
    <property type="molecule type" value="Genomic_DNA"/>
</dbReference>
<evidence type="ECO:0000313" key="8">
    <source>
        <dbReference type="Proteomes" id="UP000016646"/>
    </source>
</evidence>
<dbReference type="InterPro" id="IPR018356">
    <property type="entry name" value="Tscrpt_reg_HTH_DeoR_CS"/>
</dbReference>
<dbReference type="Gene3D" id="3.40.50.1360">
    <property type="match status" value="1"/>
</dbReference>
<dbReference type="InterPro" id="IPR036390">
    <property type="entry name" value="WH_DNA-bd_sf"/>
</dbReference>
<dbReference type="RefSeq" id="WP_021331621.1">
    <property type="nucleotide sequence ID" value="NZ_AUZJ01000071.1"/>
</dbReference>
<dbReference type="PROSITE" id="PS00894">
    <property type="entry name" value="HTH_DEOR_1"/>
    <property type="match status" value="1"/>
</dbReference>
<accession>U2MI29</accession>
<dbReference type="OrthoDB" id="308679at2"/>
<dbReference type="SUPFAM" id="SSF46785">
    <property type="entry name" value="Winged helix' DNA-binding domain"/>
    <property type="match status" value="1"/>
</dbReference>
<dbReference type="GO" id="GO:0003677">
    <property type="term" value="F:DNA binding"/>
    <property type="evidence" value="ECO:0007669"/>
    <property type="project" value="UniProtKB-KW"/>
</dbReference>
<keyword evidence="2" id="KW-0238">DNA-binding</keyword>
<evidence type="ECO:0000259" key="4">
    <source>
        <dbReference type="PROSITE" id="PS51000"/>
    </source>
</evidence>
<organism evidence="5 7">
    <name type="scientific">Treponema socranskii subsp. socranskii VPI DR56BR1116 = ATCC 35536</name>
    <dbReference type="NCBI Taxonomy" id="1125725"/>
    <lineage>
        <taxon>Bacteria</taxon>
        <taxon>Pseudomonadati</taxon>
        <taxon>Spirochaetota</taxon>
        <taxon>Spirochaetia</taxon>
        <taxon>Spirochaetales</taxon>
        <taxon>Treponemataceae</taxon>
        <taxon>Treponema</taxon>
    </lineage>
</organism>
<dbReference type="SMART" id="SM00420">
    <property type="entry name" value="HTH_DEOR"/>
    <property type="match status" value="1"/>
</dbReference>
<proteinExistence type="predicted"/>
<keyword evidence="8" id="KW-1185">Reference proteome</keyword>
<dbReference type="InterPro" id="IPR050313">
    <property type="entry name" value="Carb_Metab_HTH_regulators"/>
</dbReference>
<dbReference type="Pfam" id="PF08220">
    <property type="entry name" value="HTH_DeoR"/>
    <property type="match status" value="1"/>
</dbReference>
<dbReference type="SMART" id="SM01134">
    <property type="entry name" value="DeoRC"/>
    <property type="match status" value="1"/>
</dbReference>
<dbReference type="PANTHER" id="PTHR30363:SF44">
    <property type="entry name" value="AGA OPERON TRANSCRIPTIONAL REPRESSOR-RELATED"/>
    <property type="match status" value="1"/>
</dbReference>
<dbReference type="PATRIC" id="fig|1125725.3.peg.2664"/>
<dbReference type="Pfam" id="PF00455">
    <property type="entry name" value="DeoRC"/>
    <property type="match status" value="1"/>
</dbReference>
<name>U2MI29_TRESO</name>
<keyword evidence="1" id="KW-0805">Transcription regulation</keyword>
<evidence type="ECO:0000256" key="2">
    <source>
        <dbReference type="ARBA" id="ARBA00023125"/>
    </source>
</evidence>
<protein>
    <submittedName>
        <fullName evidence="5">Transcriptional regulator, DeoR family</fullName>
    </submittedName>
</protein>
<sequence>MVLETQINQNIFHIERRNQILELIRNNGKIIVKDIAEKFNVTEVTIRQDLKILERNGLLTRTYGGAVERSHSSLDRPFNERMIKNLPQKIAIAKEALNLITSGDSMIFDGGTTLLELVKLINQISFEITIVTNFIPHIQFLDNLQNISLTVLGGTYNATNKNLLGLLATTALHNIFVDKAFLSATGISPDYGISCASFPEAEFRKKILEKAKEKILLVDSSKFGITSFAQCGNLSQIDTVITDGEADSAAVNSIKERGVNVIIAKTSKEQTEH</sequence>
<evidence type="ECO:0000256" key="3">
    <source>
        <dbReference type="ARBA" id="ARBA00023163"/>
    </source>
</evidence>
<evidence type="ECO:0000313" key="7">
    <source>
        <dbReference type="Proteomes" id="UP000016412"/>
    </source>
</evidence>
<dbReference type="Proteomes" id="UP000016412">
    <property type="component" value="Unassembled WGS sequence"/>
</dbReference>
<comment type="caution">
    <text evidence="5">The sequence shown here is derived from an EMBL/GenBank/DDBJ whole genome shotgun (WGS) entry which is preliminary data.</text>
</comment>
<dbReference type="InterPro" id="IPR011991">
    <property type="entry name" value="ArsR-like_HTH"/>
</dbReference>
<dbReference type="Gene3D" id="1.10.10.10">
    <property type="entry name" value="Winged helix-like DNA-binding domain superfamily/Winged helix DNA-binding domain"/>
    <property type="match status" value="1"/>
</dbReference>
<gene>
    <name evidence="6" type="ORF">HMPREF0860_1897</name>
    <name evidence="5" type="ORF">HMPREF1325_0912</name>
</gene>
<dbReference type="eggNOG" id="COG1349">
    <property type="taxonomic scope" value="Bacteria"/>
</dbReference>
<evidence type="ECO:0000313" key="5">
    <source>
        <dbReference type="EMBL" id="ERF59410.1"/>
    </source>
</evidence>
<dbReference type="EMBL" id="AVQI01000079">
    <property type="protein sequence ID" value="ERJ98908.1"/>
    <property type="molecule type" value="Genomic_DNA"/>
</dbReference>
<evidence type="ECO:0000256" key="1">
    <source>
        <dbReference type="ARBA" id="ARBA00023015"/>
    </source>
</evidence>
<dbReference type="Proteomes" id="UP000016646">
    <property type="component" value="Unassembled WGS sequence"/>
</dbReference>
<evidence type="ECO:0000313" key="6">
    <source>
        <dbReference type="EMBL" id="ERJ98908.1"/>
    </source>
</evidence>
<keyword evidence="3" id="KW-0804">Transcription</keyword>
<dbReference type="PRINTS" id="PR00037">
    <property type="entry name" value="HTHLACR"/>
</dbReference>
<dbReference type="SUPFAM" id="SSF100950">
    <property type="entry name" value="NagB/RpiA/CoA transferase-like"/>
    <property type="match status" value="1"/>
</dbReference>
<dbReference type="InterPro" id="IPR014036">
    <property type="entry name" value="DeoR-like_C"/>
</dbReference>
<reference evidence="7 8" key="1">
    <citation type="submission" date="2013-08" db="EMBL/GenBank/DDBJ databases">
        <authorList>
            <person name="Durkin A.S."/>
            <person name="Haft D.R."/>
            <person name="McCorrison J."/>
            <person name="Torralba M."/>
            <person name="Gillis M."/>
            <person name="Haft D.H."/>
            <person name="Methe B."/>
            <person name="Sutton G."/>
            <person name="Nelson K.E."/>
        </authorList>
    </citation>
    <scope>NUCLEOTIDE SEQUENCE [LARGE SCALE GENOMIC DNA]</scope>
    <source>
        <strain evidence="6 8">ATCC 35536</strain>
        <strain evidence="5 7">VPI DR56BR1116</strain>
    </source>
</reference>
<dbReference type="InterPro" id="IPR036388">
    <property type="entry name" value="WH-like_DNA-bd_sf"/>
</dbReference>
<dbReference type="STRING" id="1125725.HMPREF1325_0912"/>
<dbReference type="PROSITE" id="PS51000">
    <property type="entry name" value="HTH_DEOR_2"/>
    <property type="match status" value="1"/>
</dbReference>
<dbReference type="CDD" id="cd00090">
    <property type="entry name" value="HTH_ARSR"/>
    <property type="match status" value="1"/>
</dbReference>
<dbReference type="GO" id="GO:0003700">
    <property type="term" value="F:DNA-binding transcription factor activity"/>
    <property type="evidence" value="ECO:0007669"/>
    <property type="project" value="InterPro"/>
</dbReference>
<dbReference type="PANTHER" id="PTHR30363">
    <property type="entry name" value="HTH-TYPE TRANSCRIPTIONAL REGULATOR SRLR-RELATED"/>
    <property type="match status" value="1"/>
</dbReference>
<dbReference type="AlphaFoldDB" id="U2MI29"/>
<feature type="domain" description="HTH deoR-type" evidence="4">
    <location>
        <begin position="13"/>
        <end position="68"/>
    </location>
</feature>
<dbReference type="InterPro" id="IPR037171">
    <property type="entry name" value="NagB/RpiA_transferase-like"/>
</dbReference>
<dbReference type="InterPro" id="IPR001034">
    <property type="entry name" value="DeoR_HTH"/>
</dbReference>